<feature type="transmembrane region" description="Helical" evidence="2">
    <location>
        <begin position="7"/>
        <end position="35"/>
    </location>
</feature>
<reference evidence="3" key="1">
    <citation type="journal article" date="2003" name="Genome Biol.">
        <title>An integrated gene annotation and transcriptional profiling approach towards the full gene content of the Drosophila genome.</title>
        <authorList>
            <person name="Hild M."/>
            <person name="Beckmann B."/>
            <person name="Haas S.A."/>
            <person name="Koch B."/>
            <person name="Solovyev V."/>
            <person name="Busold C."/>
            <person name="Fellenberg K."/>
            <person name="Boutros M."/>
            <person name="Vingron M."/>
            <person name="Sauer F."/>
            <person name="Hoheisel J.D."/>
            <person name="Paro R."/>
        </authorList>
    </citation>
    <scope>NUCLEOTIDE SEQUENCE</scope>
</reference>
<keyword evidence="2" id="KW-1133">Transmembrane helix</keyword>
<organism evidence="3">
    <name type="scientific">Drosophila melanogaster</name>
    <name type="common">Fruit fly</name>
    <dbReference type="NCBI Taxonomy" id="7227"/>
    <lineage>
        <taxon>Eukaryota</taxon>
        <taxon>Metazoa</taxon>
        <taxon>Ecdysozoa</taxon>
        <taxon>Arthropoda</taxon>
        <taxon>Hexapoda</taxon>
        <taxon>Insecta</taxon>
        <taxon>Pterygota</taxon>
        <taxon>Neoptera</taxon>
        <taxon>Endopterygota</taxon>
        <taxon>Diptera</taxon>
        <taxon>Brachycera</taxon>
        <taxon>Muscomorpha</taxon>
        <taxon>Ephydroidea</taxon>
        <taxon>Drosophilidae</taxon>
        <taxon>Drosophila</taxon>
        <taxon>Sophophora</taxon>
    </lineage>
</organism>
<accession>Q6ILT7</accession>
<name>Q6ILT7_DROME</name>
<feature type="region of interest" description="Disordered" evidence="1">
    <location>
        <begin position="49"/>
        <end position="75"/>
    </location>
</feature>
<sequence length="282" mass="31207">MDQPGGLGAVVVAGTLGMAIVAAAATVALGVAAVLCCASCQIKSCHRPNKGNRISNTGSNNSSSTKDTKQHEQQQQQQAVIVLSLDLQCMPIYNQSMSAQNSKWVVPPTALLKNDSAPEMEKMERSPGKLTRMRAIDLYEFEIMTQAFGMQISSVEKRLASPGVAATPRRWQLEQVEIQIQVQILARHRRQPFHPDYKLSVLNAPHFIEKTTSQPKGDALDVDVDEDEDEDEEVTVDVAEAVDLNAWQSQAAFLCGIFKRFAALSFMYLFQESFLHWLNALR</sequence>
<keyword evidence="2" id="KW-0812">Transmembrane</keyword>
<feature type="compositionally biased region" description="Low complexity" evidence="1">
    <location>
        <begin position="55"/>
        <end position="65"/>
    </location>
</feature>
<dbReference type="AlphaFoldDB" id="Q6ILT7"/>
<evidence type="ECO:0000256" key="1">
    <source>
        <dbReference type="SAM" id="MobiDB-lite"/>
    </source>
</evidence>
<keyword evidence="2" id="KW-0472">Membrane</keyword>
<dbReference type="EMBL" id="BK001929">
    <property type="protein sequence ID" value="DAA02775.1"/>
    <property type="molecule type" value="Genomic_DNA"/>
</dbReference>
<evidence type="ECO:0000256" key="2">
    <source>
        <dbReference type="SAM" id="Phobius"/>
    </source>
</evidence>
<evidence type="ECO:0000313" key="3">
    <source>
        <dbReference type="EMBL" id="DAA02775.1"/>
    </source>
</evidence>
<proteinExistence type="predicted"/>
<protein>
    <submittedName>
        <fullName evidence="3">HDC08349</fullName>
    </submittedName>
</protein>
<gene>
    <name evidence="3" type="ORF">HDC08349</name>
</gene>